<dbReference type="AlphaFoldDB" id="A0A2M7ATD6"/>
<protein>
    <recommendedName>
        <fullName evidence="3">Type II toxin-antitoxin system mRNA interferase toxin, RelE/StbE family</fullName>
    </recommendedName>
</protein>
<dbReference type="Gene3D" id="3.30.2310.20">
    <property type="entry name" value="RelE-like"/>
    <property type="match status" value="1"/>
</dbReference>
<name>A0A2M7ATD6_9BACT</name>
<dbReference type="Proteomes" id="UP000229001">
    <property type="component" value="Unassembled WGS sequence"/>
</dbReference>
<dbReference type="SUPFAM" id="SSF143011">
    <property type="entry name" value="RelE-like"/>
    <property type="match status" value="1"/>
</dbReference>
<comment type="caution">
    <text evidence="1">The sequence shown here is derived from an EMBL/GenBank/DDBJ whole genome shotgun (WGS) entry which is preliminary data.</text>
</comment>
<accession>A0A2M7ATD6</accession>
<reference evidence="2" key="1">
    <citation type="submission" date="2017-09" db="EMBL/GenBank/DDBJ databases">
        <title>Depth-based differentiation of microbial function through sediment-hosted aquifers and enrichment of novel symbionts in the deep terrestrial subsurface.</title>
        <authorList>
            <person name="Probst A.J."/>
            <person name="Ladd B."/>
            <person name="Jarett J.K."/>
            <person name="Geller-Mcgrath D.E."/>
            <person name="Sieber C.M.K."/>
            <person name="Emerson J.B."/>
            <person name="Anantharaman K."/>
            <person name="Thomas B.C."/>
            <person name="Malmstrom R."/>
            <person name="Stieglmeier M."/>
            <person name="Klingl A."/>
            <person name="Woyke T."/>
            <person name="Ryan C.M."/>
            <person name="Banfield J.F."/>
        </authorList>
    </citation>
    <scope>NUCLEOTIDE SEQUENCE [LARGE SCALE GENOMIC DNA]</scope>
</reference>
<organism evidence="1 2">
    <name type="scientific">Candidatus Roizmanbacteria bacterium CG06_land_8_20_14_3_00_34_14</name>
    <dbReference type="NCBI Taxonomy" id="1974848"/>
    <lineage>
        <taxon>Bacteria</taxon>
        <taxon>Candidatus Roizmaniibacteriota</taxon>
    </lineage>
</organism>
<evidence type="ECO:0008006" key="3">
    <source>
        <dbReference type="Google" id="ProtNLM"/>
    </source>
</evidence>
<dbReference type="InterPro" id="IPR035093">
    <property type="entry name" value="RelE/ParE_toxin_dom_sf"/>
</dbReference>
<evidence type="ECO:0000313" key="1">
    <source>
        <dbReference type="EMBL" id="PIU73886.1"/>
    </source>
</evidence>
<proteinExistence type="predicted"/>
<sequence length="89" mass="10194">MNIKFGKKFVKQYSKAPQKIKKAFGYRLEIFRNDPFHPLLNNHSLTGGYLNSQSINITGDWRAIYSEALSNDGKVSIFLALGTHSQLYR</sequence>
<dbReference type="EMBL" id="PEVZ01000071">
    <property type="protein sequence ID" value="PIU73886.1"/>
    <property type="molecule type" value="Genomic_DNA"/>
</dbReference>
<evidence type="ECO:0000313" key="2">
    <source>
        <dbReference type="Proteomes" id="UP000229001"/>
    </source>
</evidence>
<gene>
    <name evidence="1" type="ORF">COS77_04515</name>
</gene>